<reference evidence="1 2" key="1">
    <citation type="submission" date="2016-10" db="EMBL/GenBank/DDBJ databases">
        <authorList>
            <person name="de Groot N.N."/>
        </authorList>
    </citation>
    <scope>NUCLEOTIDE SEQUENCE [LARGE SCALE GENOMIC DNA]</scope>
    <source>
        <strain evidence="1 2">DSM 527</strain>
    </source>
</reference>
<dbReference type="AlphaFoldDB" id="A0A1G7WTG1"/>
<dbReference type="Proteomes" id="UP000199045">
    <property type="component" value="Unassembled WGS sequence"/>
</dbReference>
<accession>A0A1G7WTG1</accession>
<dbReference type="RefSeq" id="WP_089835223.1">
    <property type="nucleotide sequence ID" value="NZ_FNBN01000006.1"/>
</dbReference>
<dbReference type="Gene3D" id="2.180.10.10">
    <property type="entry name" value="RHS repeat-associated core"/>
    <property type="match status" value="1"/>
</dbReference>
<dbReference type="EMBL" id="FNBN01000006">
    <property type="protein sequence ID" value="SDG75255.1"/>
    <property type="molecule type" value="Genomic_DNA"/>
</dbReference>
<sequence length="273" mass="31471">MHLNLNPIHALTAAAVTLLLSACGKHDIKPDCGAPLCQIQKLEGYDDVLQQTHTNTIEYNAAGNPILRLRSNVATGNENESYRYDTKNRLTDQITHYNTSEIYGDLFWEWHRFKYDSQNRIYMDSVYNIGLIGNNPLPHPVGVGFITITHFEYDYKGRIIKETANFDDGRPWYVKVYIYDSQQNLVKKVTVNPSSGNADTTYIGSHDNKVNYLRTNKVWQFLNRDYSENNPMAAVTYNKYGLPLKFRPDSKTGRHTYFLDVVFSDLDITYKCK</sequence>
<evidence type="ECO:0000313" key="2">
    <source>
        <dbReference type="Proteomes" id="UP000199045"/>
    </source>
</evidence>
<organism evidence="1 2">
    <name type="scientific">Chitinophaga filiformis</name>
    <name type="common">Myxococcus filiformis</name>
    <name type="synonym">Flexibacter filiformis</name>
    <dbReference type="NCBI Taxonomy" id="104663"/>
    <lineage>
        <taxon>Bacteria</taxon>
        <taxon>Pseudomonadati</taxon>
        <taxon>Bacteroidota</taxon>
        <taxon>Chitinophagia</taxon>
        <taxon>Chitinophagales</taxon>
        <taxon>Chitinophagaceae</taxon>
        <taxon>Chitinophaga</taxon>
    </lineage>
</organism>
<proteinExistence type="predicted"/>
<name>A0A1G7WTG1_CHIFI</name>
<dbReference type="OrthoDB" id="636957at2"/>
<gene>
    <name evidence="1" type="ORF">SAMN04488121_106151</name>
</gene>
<evidence type="ECO:0000313" key="1">
    <source>
        <dbReference type="EMBL" id="SDG75255.1"/>
    </source>
</evidence>
<protein>
    <submittedName>
        <fullName evidence="1">Uncharacterized protein</fullName>
    </submittedName>
</protein>